<organism evidence="1 2">
    <name type="scientific">Araneus ventricosus</name>
    <name type="common">Orbweaver spider</name>
    <name type="synonym">Epeira ventricosa</name>
    <dbReference type="NCBI Taxonomy" id="182803"/>
    <lineage>
        <taxon>Eukaryota</taxon>
        <taxon>Metazoa</taxon>
        <taxon>Ecdysozoa</taxon>
        <taxon>Arthropoda</taxon>
        <taxon>Chelicerata</taxon>
        <taxon>Arachnida</taxon>
        <taxon>Araneae</taxon>
        <taxon>Araneomorphae</taxon>
        <taxon>Entelegynae</taxon>
        <taxon>Araneoidea</taxon>
        <taxon>Araneidae</taxon>
        <taxon>Araneus</taxon>
    </lineage>
</organism>
<accession>A0A4Y2TDD5</accession>
<protein>
    <recommendedName>
        <fullName evidence="3">Transposase Tc1-like domain-containing protein</fullName>
    </recommendedName>
</protein>
<keyword evidence="2" id="KW-1185">Reference proteome</keyword>
<proteinExistence type="predicted"/>
<reference evidence="1 2" key="1">
    <citation type="journal article" date="2019" name="Sci. Rep.">
        <title>Orb-weaving spider Araneus ventricosus genome elucidates the spidroin gene catalogue.</title>
        <authorList>
            <person name="Kono N."/>
            <person name="Nakamura H."/>
            <person name="Ohtoshi R."/>
            <person name="Moran D.A.P."/>
            <person name="Shinohara A."/>
            <person name="Yoshida Y."/>
            <person name="Fujiwara M."/>
            <person name="Mori M."/>
            <person name="Tomita M."/>
            <person name="Arakawa K."/>
        </authorList>
    </citation>
    <scope>NUCLEOTIDE SEQUENCE [LARGE SCALE GENOMIC DNA]</scope>
</reference>
<dbReference type="OrthoDB" id="8060176at2759"/>
<name>A0A4Y2TDD5_ARAVE</name>
<dbReference type="AlphaFoldDB" id="A0A4Y2TDD5"/>
<sequence length="111" mass="13043">MITRRACSKKQTSTEIKRELSLRCSVRTVRRVLQKERKVRYGKLMSRPPLIDVHGRLRVEFAKKCITMGMMLSFPMRKSLIWIDQIFFDTSGMISVKKKKFSQSVDLEMGQ</sequence>
<evidence type="ECO:0008006" key="3">
    <source>
        <dbReference type="Google" id="ProtNLM"/>
    </source>
</evidence>
<comment type="caution">
    <text evidence="1">The sequence shown here is derived from an EMBL/GenBank/DDBJ whole genome shotgun (WGS) entry which is preliminary data.</text>
</comment>
<gene>
    <name evidence="1" type="ORF">AVEN_105842_1</name>
</gene>
<dbReference type="Proteomes" id="UP000499080">
    <property type="component" value="Unassembled WGS sequence"/>
</dbReference>
<evidence type="ECO:0000313" key="2">
    <source>
        <dbReference type="Proteomes" id="UP000499080"/>
    </source>
</evidence>
<evidence type="ECO:0000313" key="1">
    <source>
        <dbReference type="EMBL" id="GBN98648.1"/>
    </source>
</evidence>
<dbReference type="EMBL" id="BGPR01027840">
    <property type="protein sequence ID" value="GBN98648.1"/>
    <property type="molecule type" value="Genomic_DNA"/>
</dbReference>